<feature type="region of interest" description="Disordered" evidence="1">
    <location>
        <begin position="31"/>
        <end position="109"/>
    </location>
</feature>
<evidence type="ECO:0000256" key="1">
    <source>
        <dbReference type="SAM" id="MobiDB-lite"/>
    </source>
</evidence>
<dbReference type="EMBL" id="VJON01000009">
    <property type="protein sequence ID" value="TSE35262.1"/>
    <property type="molecule type" value="Genomic_DNA"/>
</dbReference>
<dbReference type="OrthoDB" id="9773411at2"/>
<evidence type="ECO:0000313" key="3">
    <source>
        <dbReference type="Proteomes" id="UP000318294"/>
    </source>
</evidence>
<sequence>MHITDSHLVWHAHAQAQRHTTVQERLQAWSGSGAGAEPRVQRPATPQPLPMAHGPKGTSRQDQRAAIAAAPMRGQPAATHGETLATNRRDRTTDGTAATRNAGDDPTLDPSLRTLARMIEALTGLRVRVFRAEALHTSASLDVAVDAAAAATSPDSVGSVGWGLIYDRVEIHVAEQHLTFQASGHVALADGRQIDFALDFALHSTTVDVRALSVRAGDAVQRLKDPLVLALDAGLPALSDLRFAFDLDADGTLESIPFVATGSGFLALDRNGNGRIDDGRELFGALTGDGFAELSALDDDGNGWIDAADAGFARLLVWTRDGAGTERLQPLGDAGVGALHLGRVATPFALGEAGRLRSSGMYLTEDGNARLMQQIDLVV</sequence>
<keyword evidence="3" id="KW-1185">Reference proteome</keyword>
<dbReference type="AlphaFoldDB" id="A0A554XHF8"/>
<dbReference type="RefSeq" id="WP_144327860.1">
    <property type="nucleotide sequence ID" value="NZ_VJON01000009.1"/>
</dbReference>
<accession>A0A554XHF8</accession>
<evidence type="ECO:0000313" key="2">
    <source>
        <dbReference type="EMBL" id="TSE35262.1"/>
    </source>
</evidence>
<comment type="caution">
    <text evidence="2">The sequence shown here is derived from an EMBL/GenBank/DDBJ whole genome shotgun (WGS) entry which is preliminary data.</text>
</comment>
<dbReference type="PANTHER" id="PTHR39431">
    <property type="entry name" value="FRPA/C-RELATED PROTEIN"/>
    <property type="match status" value="1"/>
</dbReference>
<reference evidence="2 3" key="1">
    <citation type="submission" date="2019-07" db="EMBL/GenBank/DDBJ databases">
        <title>Tepidimonas charontis SPSP-6 draft genome.</title>
        <authorList>
            <person name="Da Costa M.S."/>
            <person name="Froufe H.J.C."/>
            <person name="Egas C."/>
            <person name="Albuquerque L."/>
        </authorList>
    </citation>
    <scope>NUCLEOTIDE SEQUENCE [LARGE SCALE GENOMIC DNA]</scope>
    <source>
        <strain evidence="2 3">SPSP-6</strain>
    </source>
</reference>
<gene>
    <name evidence="2" type="ORF">Tchar_00873</name>
</gene>
<protein>
    <recommendedName>
        <fullName evidence="4">VCBS repeat-containing protein</fullName>
    </recommendedName>
</protein>
<proteinExistence type="predicted"/>
<dbReference type="Proteomes" id="UP000318294">
    <property type="component" value="Unassembled WGS sequence"/>
</dbReference>
<name>A0A554XHF8_9BURK</name>
<feature type="compositionally biased region" description="Low complexity" evidence="1">
    <location>
        <begin position="94"/>
        <end position="105"/>
    </location>
</feature>
<organism evidence="2 3">
    <name type="scientific">Tepidimonas charontis</name>
    <dbReference type="NCBI Taxonomy" id="2267262"/>
    <lineage>
        <taxon>Bacteria</taxon>
        <taxon>Pseudomonadati</taxon>
        <taxon>Pseudomonadota</taxon>
        <taxon>Betaproteobacteria</taxon>
        <taxon>Burkholderiales</taxon>
        <taxon>Tepidimonas</taxon>
    </lineage>
</organism>
<evidence type="ECO:0008006" key="4">
    <source>
        <dbReference type="Google" id="ProtNLM"/>
    </source>
</evidence>
<dbReference type="PANTHER" id="PTHR39431:SF1">
    <property type="entry name" value="FRPA_C-RELATED PROTEIN"/>
    <property type="match status" value="1"/>
</dbReference>